<sequence>MAAADMVFTRGGASDDRGESMVQKHAEKLQQEKEERCMSSIKGELPNISPAVLALALQEARWDVPAAMQLVSIFLQACGSHLEDLKQKHFVPRQSAVAAGHPPAAASGSDDSSPARPRHKRKGKSKKDKSKKDKKHKRRHAEKDAPTSTEQFGKYGIIREADADRYSSEYTMWAIEVKGIDVETIPKWEEKELLKTFIEDYNTGTLPHKKYYDLAAYEEKKALKAREGGSDEDVEKAVFNDEAEVAAARKREELIAQQERLREAYNELKYTAPDKVEAMRDQEMTRMKMSLAYRTGDRETAEMLANKLKSDEARQRDAAAAEPPAP</sequence>
<comment type="caution">
    <text evidence="3">The sequence shown here is derived from an EMBL/GenBank/DDBJ whole genome shotgun (WGS) entry which is preliminary data.</text>
</comment>
<feature type="coiled-coil region" evidence="1">
    <location>
        <begin position="240"/>
        <end position="271"/>
    </location>
</feature>
<evidence type="ECO:0000256" key="1">
    <source>
        <dbReference type="SAM" id="Coils"/>
    </source>
</evidence>
<keyword evidence="1" id="KW-0175">Coiled coil</keyword>
<feature type="compositionally biased region" description="Basic residues" evidence="2">
    <location>
        <begin position="116"/>
        <end position="140"/>
    </location>
</feature>
<dbReference type="PANTHER" id="PTHR34689:SF1">
    <property type="entry name" value="NUCLEIC ACID-BINDING PROTEIN"/>
    <property type="match status" value="1"/>
</dbReference>
<evidence type="ECO:0000313" key="4">
    <source>
        <dbReference type="Proteomes" id="UP001497392"/>
    </source>
</evidence>
<reference evidence="3 4" key="1">
    <citation type="submission" date="2024-06" db="EMBL/GenBank/DDBJ databases">
        <authorList>
            <person name="Kraege A."/>
            <person name="Thomma B."/>
        </authorList>
    </citation>
    <scope>NUCLEOTIDE SEQUENCE [LARGE SCALE GENOMIC DNA]</scope>
</reference>
<feature type="region of interest" description="Disordered" evidence="2">
    <location>
        <begin position="1"/>
        <end position="34"/>
    </location>
</feature>
<name>A0ABP1FXW3_9CHLO</name>
<feature type="region of interest" description="Disordered" evidence="2">
    <location>
        <begin position="94"/>
        <end position="149"/>
    </location>
</feature>
<accession>A0ABP1FXW3</accession>
<dbReference type="Proteomes" id="UP001497392">
    <property type="component" value="Unassembled WGS sequence"/>
</dbReference>
<dbReference type="PANTHER" id="PTHR34689">
    <property type="entry name" value="NUCLEIC ACID-BINDING PROTEIN"/>
    <property type="match status" value="1"/>
</dbReference>
<proteinExistence type="predicted"/>
<dbReference type="EMBL" id="CAXHTA020000011">
    <property type="protein sequence ID" value="CAL5224724.1"/>
    <property type="molecule type" value="Genomic_DNA"/>
</dbReference>
<protein>
    <submittedName>
        <fullName evidence="3">G7456 protein</fullName>
    </submittedName>
</protein>
<organism evidence="3 4">
    <name type="scientific">Coccomyxa viridis</name>
    <dbReference type="NCBI Taxonomy" id="1274662"/>
    <lineage>
        <taxon>Eukaryota</taxon>
        <taxon>Viridiplantae</taxon>
        <taxon>Chlorophyta</taxon>
        <taxon>core chlorophytes</taxon>
        <taxon>Trebouxiophyceae</taxon>
        <taxon>Trebouxiophyceae incertae sedis</taxon>
        <taxon>Coccomyxaceae</taxon>
        <taxon>Coccomyxa</taxon>
    </lineage>
</organism>
<feature type="compositionally biased region" description="Basic and acidic residues" evidence="2">
    <location>
        <begin position="13"/>
        <end position="34"/>
    </location>
</feature>
<feature type="region of interest" description="Disordered" evidence="2">
    <location>
        <begin position="303"/>
        <end position="326"/>
    </location>
</feature>
<keyword evidence="4" id="KW-1185">Reference proteome</keyword>
<evidence type="ECO:0000313" key="3">
    <source>
        <dbReference type="EMBL" id="CAL5224724.1"/>
    </source>
</evidence>
<evidence type="ECO:0000256" key="2">
    <source>
        <dbReference type="SAM" id="MobiDB-lite"/>
    </source>
</evidence>
<gene>
    <name evidence="3" type="primary">g7456</name>
    <name evidence="3" type="ORF">VP750_LOCUS6383</name>
</gene>
<feature type="compositionally biased region" description="Basic and acidic residues" evidence="2">
    <location>
        <begin position="308"/>
        <end position="319"/>
    </location>
</feature>
<feature type="compositionally biased region" description="Low complexity" evidence="2">
    <location>
        <begin position="95"/>
        <end position="115"/>
    </location>
</feature>